<comment type="subcellular location">
    <subcellularLocation>
        <location evidence="1">Chromosome</location>
        <location evidence="1">Centromere</location>
        <location evidence="1">Kinetochore</location>
    </subcellularLocation>
</comment>
<evidence type="ECO:0000256" key="9">
    <source>
        <dbReference type="ARBA" id="ARBA00023306"/>
    </source>
</evidence>
<evidence type="ECO:0000256" key="7">
    <source>
        <dbReference type="ARBA" id="ARBA00022838"/>
    </source>
</evidence>
<name>A0AAE0S3V3_9BIVA</name>
<keyword evidence="6" id="KW-0498">Mitosis</keyword>
<accession>A0AAE0S3V3</accession>
<comment type="similarity">
    <text evidence="2">Belongs to the mis12 family.</text>
</comment>
<dbReference type="GO" id="GO:0051382">
    <property type="term" value="P:kinetochore assembly"/>
    <property type="evidence" value="ECO:0007669"/>
    <property type="project" value="TreeGrafter"/>
</dbReference>
<evidence type="ECO:0000256" key="1">
    <source>
        <dbReference type="ARBA" id="ARBA00004629"/>
    </source>
</evidence>
<dbReference type="Proteomes" id="UP001195483">
    <property type="component" value="Unassembled WGS sequence"/>
</dbReference>
<keyword evidence="12" id="KW-1185">Reference proteome</keyword>
<dbReference type="GO" id="GO:0000070">
    <property type="term" value="P:mitotic sister chromatid segregation"/>
    <property type="evidence" value="ECO:0007669"/>
    <property type="project" value="TreeGrafter"/>
</dbReference>
<evidence type="ECO:0000256" key="5">
    <source>
        <dbReference type="ARBA" id="ARBA00022618"/>
    </source>
</evidence>
<reference evidence="11" key="1">
    <citation type="journal article" date="2021" name="Genome Biol. Evol.">
        <title>A High-Quality Reference Genome for a Parasitic Bivalve with Doubly Uniparental Inheritance (Bivalvia: Unionida).</title>
        <authorList>
            <person name="Smith C.H."/>
        </authorList>
    </citation>
    <scope>NUCLEOTIDE SEQUENCE</scope>
    <source>
        <strain evidence="11">CHS0354</strain>
    </source>
</reference>
<evidence type="ECO:0000256" key="8">
    <source>
        <dbReference type="ARBA" id="ARBA00023054"/>
    </source>
</evidence>
<evidence type="ECO:0000256" key="2">
    <source>
        <dbReference type="ARBA" id="ARBA00008643"/>
    </source>
</evidence>
<dbReference type="AlphaFoldDB" id="A0AAE0S3V3"/>
<reference evidence="11" key="2">
    <citation type="journal article" date="2021" name="Genome Biol. Evol.">
        <title>Developing a high-quality reference genome for a parasitic bivalve with doubly uniparental inheritance (Bivalvia: Unionida).</title>
        <authorList>
            <person name="Smith C.H."/>
        </authorList>
    </citation>
    <scope>NUCLEOTIDE SEQUENCE</scope>
    <source>
        <strain evidence="11">CHS0354</strain>
        <tissue evidence="11">Mantle</tissue>
    </source>
</reference>
<dbReference type="PANTHER" id="PTHR14527">
    <property type="entry name" value="PROTEIN MIS12 HOMOLOG"/>
    <property type="match status" value="1"/>
</dbReference>
<dbReference type="GO" id="GO:0051301">
    <property type="term" value="P:cell division"/>
    <property type="evidence" value="ECO:0007669"/>
    <property type="project" value="UniProtKB-KW"/>
</dbReference>
<dbReference type="InterPro" id="IPR008685">
    <property type="entry name" value="Centromere_Mis12"/>
</dbReference>
<evidence type="ECO:0000256" key="10">
    <source>
        <dbReference type="ARBA" id="ARBA00023328"/>
    </source>
</evidence>
<keyword evidence="8" id="KW-0175">Coiled coil</keyword>
<evidence type="ECO:0000256" key="6">
    <source>
        <dbReference type="ARBA" id="ARBA00022776"/>
    </source>
</evidence>
<organism evidence="11 12">
    <name type="scientific">Potamilus streckersoni</name>
    <dbReference type="NCBI Taxonomy" id="2493646"/>
    <lineage>
        <taxon>Eukaryota</taxon>
        <taxon>Metazoa</taxon>
        <taxon>Spiralia</taxon>
        <taxon>Lophotrochozoa</taxon>
        <taxon>Mollusca</taxon>
        <taxon>Bivalvia</taxon>
        <taxon>Autobranchia</taxon>
        <taxon>Heteroconchia</taxon>
        <taxon>Palaeoheterodonta</taxon>
        <taxon>Unionida</taxon>
        <taxon>Unionoidea</taxon>
        <taxon>Unionidae</taxon>
        <taxon>Ambleminae</taxon>
        <taxon>Lampsilini</taxon>
        <taxon>Potamilus</taxon>
    </lineage>
</organism>
<keyword evidence="9" id="KW-0131">Cell cycle</keyword>
<proteinExistence type="inferred from homology"/>
<evidence type="ECO:0000313" key="11">
    <source>
        <dbReference type="EMBL" id="KAK3584750.1"/>
    </source>
</evidence>
<dbReference type="GO" id="GO:0000444">
    <property type="term" value="C:MIS12/MIND type complex"/>
    <property type="evidence" value="ECO:0007669"/>
    <property type="project" value="TreeGrafter"/>
</dbReference>
<protein>
    <recommendedName>
        <fullName evidence="3">Protein MIS12 homolog</fullName>
    </recommendedName>
</protein>
<evidence type="ECO:0000256" key="4">
    <source>
        <dbReference type="ARBA" id="ARBA00022454"/>
    </source>
</evidence>
<dbReference type="EMBL" id="JAEAOA010000198">
    <property type="protein sequence ID" value="KAK3584750.1"/>
    <property type="molecule type" value="Genomic_DNA"/>
</dbReference>
<comment type="caution">
    <text evidence="11">The sequence shown here is derived from an EMBL/GenBank/DDBJ whole genome shotgun (WGS) entry which is preliminary data.</text>
</comment>
<sequence>MNLSDSTGIESDFSANSLSITASDGGTGSQTKNFMHQEYATQYFGFTPQSFINGIYNALVEYIHDAMEALETCIQQEFSDVITPEQTNEATRKLQSYLGPKIDACFDYLEKYLMKNIFIIPADLVLPEDKLQEEKRFTLEEDRALDERISAVRTKILAVKYANSKLQQQLKDIAAVKSDMEKFLSQLESLSRLIDAEGVSDVKDALIHTVEKVKRLTEIVKEMKSS</sequence>
<evidence type="ECO:0000256" key="3">
    <source>
        <dbReference type="ARBA" id="ARBA00013793"/>
    </source>
</evidence>
<dbReference type="Pfam" id="PF05859">
    <property type="entry name" value="Mis12"/>
    <property type="match status" value="1"/>
</dbReference>
<keyword evidence="5" id="KW-0132">Cell division</keyword>
<evidence type="ECO:0000313" key="12">
    <source>
        <dbReference type="Proteomes" id="UP001195483"/>
    </source>
</evidence>
<dbReference type="GO" id="GO:0005634">
    <property type="term" value="C:nucleus"/>
    <property type="evidence" value="ECO:0007669"/>
    <property type="project" value="InterPro"/>
</dbReference>
<gene>
    <name evidence="11" type="ORF">CHS0354_002270</name>
</gene>
<dbReference type="PANTHER" id="PTHR14527:SF2">
    <property type="entry name" value="PROTEIN MIS12 HOMOLOG"/>
    <property type="match status" value="1"/>
</dbReference>
<keyword evidence="4" id="KW-0158">Chromosome</keyword>
<keyword evidence="7" id="KW-0995">Kinetochore</keyword>
<reference evidence="11" key="3">
    <citation type="submission" date="2023-05" db="EMBL/GenBank/DDBJ databases">
        <authorList>
            <person name="Smith C.H."/>
        </authorList>
    </citation>
    <scope>NUCLEOTIDE SEQUENCE</scope>
    <source>
        <strain evidence="11">CHS0354</strain>
        <tissue evidence="11">Mantle</tissue>
    </source>
</reference>
<keyword evidence="10" id="KW-0137">Centromere</keyword>